<evidence type="ECO:0000313" key="9">
    <source>
        <dbReference type="EMBL" id="CAE2298012.1"/>
    </source>
</evidence>
<dbReference type="GO" id="GO:0005524">
    <property type="term" value="F:ATP binding"/>
    <property type="evidence" value="ECO:0007669"/>
    <property type="project" value="UniProtKB-UniRule"/>
</dbReference>
<evidence type="ECO:0000256" key="6">
    <source>
        <dbReference type="PROSITE-ProRule" id="PRU10133"/>
    </source>
</evidence>
<feature type="domain" description="UBC core" evidence="8">
    <location>
        <begin position="4"/>
        <end position="154"/>
    </location>
</feature>
<dbReference type="AlphaFoldDB" id="A0A7S4KKK7"/>
<keyword evidence="2" id="KW-0808">Transferase</keyword>
<dbReference type="EC" id="2.3.2.23" evidence="1"/>
<gene>
    <name evidence="9" type="ORF">NAES01612_LOCUS7977</name>
</gene>
<reference evidence="9" key="1">
    <citation type="submission" date="2021-01" db="EMBL/GenBank/DDBJ databases">
        <authorList>
            <person name="Corre E."/>
            <person name="Pelletier E."/>
            <person name="Niang G."/>
            <person name="Scheremetjew M."/>
            <person name="Finn R."/>
            <person name="Kale V."/>
            <person name="Holt S."/>
            <person name="Cochrane G."/>
            <person name="Meng A."/>
            <person name="Brown T."/>
            <person name="Cohen L."/>
        </authorList>
    </citation>
    <scope>NUCLEOTIDE SEQUENCE</scope>
    <source>
        <strain evidence="9">SoJaBio B1-5/56/2</strain>
    </source>
</reference>
<dbReference type="PROSITE" id="PS00183">
    <property type="entry name" value="UBC_1"/>
    <property type="match status" value="1"/>
</dbReference>
<keyword evidence="5 7" id="KW-0067">ATP-binding</keyword>
<dbReference type="SMART" id="SM00212">
    <property type="entry name" value="UBCc"/>
    <property type="match status" value="1"/>
</dbReference>
<evidence type="ECO:0000256" key="4">
    <source>
        <dbReference type="ARBA" id="ARBA00022786"/>
    </source>
</evidence>
<dbReference type="FunFam" id="3.10.110.10:FF:000041">
    <property type="entry name" value="Ubiquitin-conjugating enzyme E2 T"/>
    <property type="match status" value="1"/>
</dbReference>
<keyword evidence="3 7" id="KW-0547">Nucleotide-binding</keyword>
<sequence>MDAIRTQRLMKEVQMMRTDPPPGIACWPVSEDLTNLEATILGPDGSPYAGGNFKVKVKIPNRYPMEPPQVQFETQIYHPNVDTSGRICLDIIVMRPKGQWAPSLNVLTVLTSLQSLIAEPNTGDPLMPDIGKEFEQNYGLFLVKAKEMTKKYATEGDSSSSSSSSPS</sequence>
<evidence type="ECO:0000256" key="1">
    <source>
        <dbReference type="ARBA" id="ARBA00012486"/>
    </source>
</evidence>
<name>A0A7S4KKK7_9EUKA</name>
<dbReference type="EMBL" id="HBKR01011990">
    <property type="protein sequence ID" value="CAE2298012.1"/>
    <property type="molecule type" value="Transcribed_RNA"/>
</dbReference>
<organism evidence="9">
    <name type="scientific">Paramoeba aestuarina</name>
    <dbReference type="NCBI Taxonomy" id="180227"/>
    <lineage>
        <taxon>Eukaryota</taxon>
        <taxon>Amoebozoa</taxon>
        <taxon>Discosea</taxon>
        <taxon>Flabellinia</taxon>
        <taxon>Dactylopodida</taxon>
        <taxon>Paramoebidae</taxon>
        <taxon>Paramoeba</taxon>
    </lineage>
</organism>
<dbReference type="PANTHER" id="PTHR24067">
    <property type="entry name" value="UBIQUITIN-CONJUGATING ENZYME E2"/>
    <property type="match status" value="1"/>
</dbReference>
<dbReference type="InterPro" id="IPR000608">
    <property type="entry name" value="UBC"/>
</dbReference>
<dbReference type="Pfam" id="PF00179">
    <property type="entry name" value="UQ_con"/>
    <property type="match status" value="1"/>
</dbReference>
<dbReference type="InterPro" id="IPR023313">
    <property type="entry name" value="UBQ-conjugating_AS"/>
</dbReference>
<evidence type="ECO:0000256" key="7">
    <source>
        <dbReference type="RuleBase" id="RU362109"/>
    </source>
</evidence>
<dbReference type="CDD" id="cd23805">
    <property type="entry name" value="UBCc_UBE2T"/>
    <property type="match status" value="1"/>
</dbReference>
<feature type="active site" description="Glycyl thioester intermediate" evidence="6">
    <location>
        <position position="88"/>
    </location>
</feature>
<dbReference type="SUPFAM" id="SSF54495">
    <property type="entry name" value="UBC-like"/>
    <property type="match status" value="1"/>
</dbReference>
<dbReference type="Gene3D" id="3.10.110.10">
    <property type="entry name" value="Ubiquitin Conjugating Enzyme"/>
    <property type="match status" value="1"/>
</dbReference>
<dbReference type="InterPro" id="IPR050113">
    <property type="entry name" value="Ub_conjugating_enzyme"/>
</dbReference>
<evidence type="ECO:0000256" key="3">
    <source>
        <dbReference type="ARBA" id="ARBA00022741"/>
    </source>
</evidence>
<evidence type="ECO:0000256" key="5">
    <source>
        <dbReference type="ARBA" id="ARBA00022840"/>
    </source>
</evidence>
<evidence type="ECO:0000256" key="2">
    <source>
        <dbReference type="ARBA" id="ARBA00022679"/>
    </source>
</evidence>
<keyword evidence="4 7" id="KW-0833">Ubl conjugation pathway</keyword>
<dbReference type="InterPro" id="IPR016135">
    <property type="entry name" value="UBQ-conjugating_enzyme/RWD"/>
</dbReference>
<dbReference type="PROSITE" id="PS50127">
    <property type="entry name" value="UBC_2"/>
    <property type="match status" value="1"/>
</dbReference>
<accession>A0A7S4KKK7</accession>
<protein>
    <recommendedName>
        <fullName evidence="1">E2 ubiquitin-conjugating enzyme</fullName>
        <ecNumber evidence="1">2.3.2.23</ecNumber>
    </recommendedName>
</protein>
<dbReference type="GO" id="GO:0061631">
    <property type="term" value="F:ubiquitin conjugating enzyme activity"/>
    <property type="evidence" value="ECO:0007669"/>
    <property type="project" value="UniProtKB-EC"/>
</dbReference>
<evidence type="ECO:0000259" key="8">
    <source>
        <dbReference type="PROSITE" id="PS50127"/>
    </source>
</evidence>
<proteinExistence type="inferred from homology"/>
<comment type="similarity">
    <text evidence="7">Belongs to the ubiquitin-conjugating enzyme family.</text>
</comment>